<name>A0A1D2LTQ3_BROTH</name>
<evidence type="ECO:0000313" key="2">
    <source>
        <dbReference type="Proteomes" id="UP000243591"/>
    </source>
</evidence>
<gene>
    <name evidence="1" type="ORF">CNY62_02370</name>
</gene>
<evidence type="ECO:0000313" key="1">
    <source>
        <dbReference type="EMBL" id="ATF25329.1"/>
    </source>
</evidence>
<proteinExistence type="predicted"/>
<dbReference type="AlphaFoldDB" id="A0A1D2LTQ3"/>
<dbReference type="RefSeq" id="WP_069133590.1">
    <property type="nucleotide sequence ID" value="NZ_CP023483.1"/>
</dbReference>
<organism evidence="1 2">
    <name type="scientific">Brochothrix thermosphacta</name>
    <name type="common">Microbacterium thermosphactum</name>
    <dbReference type="NCBI Taxonomy" id="2756"/>
    <lineage>
        <taxon>Bacteria</taxon>
        <taxon>Bacillati</taxon>
        <taxon>Bacillota</taxon>
        <taxon>Bacilli</taxon>
        <taxon>Bacillales</taxon>
        <taxon>Listeriaceae</taxon>
        <taxon>Brochothrix</taxon>
    </lineage>
</organism>
<keyword evidence="2" id="KW-1185">Reference proteome</keyword>
<dbReference type="Proteomes" id="UP000243591">
    <property type="component" value="Chromosome"/>
</dbReference>
<protein>
    <submittedName>
        <fullName evidence="1">Uncharacterized protein</fullName>
    </submittedName>
</protein>
<dbReference type="EMBL" id="CP023483">
    <property type="protein sequence ID" value="ATF25329.1"/>
    <property type="molecule type" value="Genomic_DNA"/>
</dbReference>
<dbReference type="KEGG" id="bths:CNY62_02370"/>
<accession>A0A1D2LTQ3</accession>
<reference evidence="1 2" key="1">
    <citation type="submission" date="2017-09" db="EMBL/GenBank/DDBJ databases">
        <title>Complete Genome Sequences of Two Strains of the Meat Spoilage Bacterium Brochothrix thermosphacta Isolated from Ground Chicken.</title>
        <authorList>
            <person name="Paoli G.C."/>
            <person name="Wijey C."/>
            <person name="Chen C.-Y."/>
            <person name="Nguyen L."/>
            <person name="Yan X."/>
            <person name="Irwin P.L."/>
        </authorList>
    </citation>
    <scope>NUCLEOTIDE SEQUENCE [LARGE SCALE GENOMIC DNA]</scope>
    <source>
        <strain evidence="1 2">BI</strain>
    </source>
</reference>
<dbReference type="OrthoDB" id="3010364at2"/>
<sequence length="78" mass="9139">MHISYDYTELLGELKSELLHGNLNINSNIRIVRENTPVFGDYKPILDWYYHDDIINEDNELINVTRAVDEMESVNSII</sequence>